<comment type="caution">
    <text evidence="2">The sequence shown here is derived from an EMBL/GenBank/DDBJ whole genome shotgun (WGS) entry which is preliminary data.</text>
</comment>
<proteinExistence type="predicted"/>
<evidence type="ECO:0000256" key="1">
    <source>
        <dbReference type="SAM" id="MobiDB-lite"/>
    </source>
</evidence>
<evidence type="ECO:0000313" key="3">
    <source>
        <dbReference type="Proteomes" id="UP000653904"/>
    </source>
</evidence>
<dbReference type="RefSeq" id="WP_118653318.1">
    <property type="nucleotide sequence ID" value="NZ_JACOOW010000015.1"/>
</dbReference>
<sequence>MERTINFIQVVYEYYKNEPPYSDFTLEELLEKEIPTGKKAASVPVAEFEQARQDFTKDFRDIVRIFCIEDFIEDFKINGEYQFTFADRDFLVTLVNHYRTKQAWIKALKKAFNYPLDKRNFENLNREYFCKFQHSDELIAELRFAVEGFLEMYNRLETISKDAKKKFEQTIQIATQYPIMAFKQFFSKRIFNMCTSAITLEDVTHSLDGVILNDYYQWLHTTASQLDSVISNAQDSLIAIRKKRAKEFQNAMNKEAELRIVSGCAERLNQYVREHCPEALDEHDEWEDSSMKRTLAESKKQRTKNSRHRQVWKDALMNEQKNHPEAFEIMAKFYNII</sequence>
<protein>
    <submittedName>
        <fullName evidence="2">Uncharacterized protein</fullName>
    </submittedName>
</protein>
<dbReference type="Proteomes" id="UP000653904">
    <property type="component" value="Unassembled WGS sequence"/>
</dbReference>
<dbReference type="EMBL" id="JACOOW010000015">
    <property type="protein sequence ID" value="MBC5657927.1"/>
    <property type="molecule type" value="Genomic_DNA"/>
</dbReference>
<accession>A0AAW3X6K5</accession>
<gene>
    <name evidence="2" type="ORF">H8S19_12840</name>
</gene>
<organism evidence="2 3">
    <name type="scientific">Clostridium segne</name>
    <dbReference type="NCBI Taxonomy" id="2763038"/>
    <lineage>
        <taxon>Bacteria</taxon>
        <taxon>Bacillati</taxon>
        <taxon>Bacillota</taxon>
        <taxon>Clostridia</taxon>
        <taxon>Eubacteriales</taxon>
        <taxon>Clostridiaceae</taxon>
        <taxon>Clostridium</taxon>
    </lineage>
</organism>
<keyword evidence="3" id="KW-1185">Reference proteome</keyword>
<evidence type="ECO:0000313" key="2">
    <source>
        <dbReference type="EMBL" id="MBC5657927.1"/>
    </source>
</evidence>
<dbReference type="AlphaFoldDB" id="A0AAW3X6K5"/>
<name>A0AAW3X6K5_9CLOT</name>
<feature type="region of interest" description="Disordered" evidence="1">
    <location>
        <begin position="287"/>
        <end position="309"/>
    </location>
</feature>
<feature type="compositionally biased region" description="Basic and acidic residues" evidence="1">
    <location>
        <begin position="289"/>
        <end position="300"/>
    </location>
</feature>
<reference evidence="2 3" key="1">
    <citation type="submission" date="2020-08" db="EMBL/GenBank/DDBJ databases">
        <title>Genome public.</title>
        <authorList>
            <person name="Liu C."/>
            <person name="Sun Q."/>
        </authorList>
    </citation>
    <scope>NUCLEOTIDE SEQUENCE [LARGE SCALE GENOMIC DNA]</scope>
    <source>
        <strain evidence="2 3">BX14</strain>
    </source>
</reference>